<feature type="chain" id="PRO_5039685414" description="Secreted protein" evidence="1">
    <location>
        <begin position="32"/>
        <end position="214"/>
    </location>
</feature>
<evidence type="ECO:0000313" key="2">
    <source>
        <dbReference type="EMBL" id="SEL48465.1"/>
    </source>
</evidence>
<sequence>MGIPPVGPRLTVLTRALGLGAAAVLSLAVAAAPSAAQGASADAVRAAGPATHPAQPARAPHPVLTCKAGTAAPITFTPQLGQQAASVTVSGALSLTGCTSPDNSRPRLRSGKLTFTGSALASCTGIKSATGSGKIVWKDAQGVVLGTSTVVPNLAGIDSYNPGDVLLFGEITDGVMKGVRTAGNATPTTDISQCSAKGLSGIEGSGTVSFITTS</sequence>
<evidence type="ECO:0000313" key="3">
    <source>
        <dbReference type="Proteomes" id="UP000198953"/>
    </source>
</evidence>
<organism evidence="2 3">
    <name type="scientific">Nonomuraea pusilla</name>
    <dbReference type="NCBI Taxonomy" id="46177"/>
    <lineage>
        <taxon>Bacteria</taxon>
        <taxon>Bacillati</taxon>
        <taxon>Actinomycetota</taxon>
        <taxon>Actinomycetes</taxon>
        <taxon>Streptosporangiales</taxon>
        <taxon>Streptosporangiaceae</taxon>
        <taxon>Nonomuraea</taxon>
    </lineage>
</organism>
<dbReference type="EMBL" id="FOBF01000005">
    <property type="protein sequence ID" value="SEL48465.1"/>
    <property type="molecule type" value="Genomic_DNA"/>
</dbReference>
<dbReference type="AlphaFoldDB" id="A0A1H7QLH1"/>
<reference evidence="2 3" key="1">
    <citation type="submission" date="2016-10" db="EMBL/GenBank/DDBJ databases">
        <authorList>
            <person name="de Groot N.N."/>
        </authorList>
    </citation>
    <scope>NUCLEOTIDE SEQUENCE [LARGE SCALE GENOMIC DNA]</scope>
    <source>
        <strain evidence="2 3">DSM 43357</strain>
    </source>
</reference>
<gene>
    <name evidence="2" type="ORF">SAMN05660976_02589</name>
</gene>
<keyword evidence="3" id="KW-1185">Reference proteome</keyword>
<feature type="signal peptide" evidence="1">
    <location>
        <begin position="1"/>
        <end position="31"/>
    </location>
</feature>
<keyword evidence="1" id="KW-0732">Signal</keyword>
<proteinExistence type="predicted"/>
<name>A0A1H7QLH1_9ACTN</name>
<evidence type="ECO:0008006" key="4">
    <source>
        <dbReference type="Google" id="ProtNLM"/>
    </source>
</evidence>
<dbReference type="Proteomes" id="UP000198953">
    <property type="component" value="Unassembled WGS sequence"/>
</dbReference>
<evidence type="ECO:0000256" key="1">
    <source>
        <dbReference type="SAM" id="SignalP"/>
    </source>
</evidence>
<accession>A0A1H7QLH1</accession>
<protein>
    <recommendedName>
        <fullName evidence="4">Secreted protein</fullName>
    </recommendedName>
</protein>
<dbReference type="STRING" id="46177.SAMN05660976_02589"/>